<gene>
    <name evidence="4" type="ORF">V5J35_000138</name>
</gene>
<feature type="compositionally biased region" description="Basic and acidic residues" evidence="1">
    <location>
        <begin position="410"/>
        <end position="439"/>
    </location>
</feature>
<keyword evidence="2" id="KW-1133">Transmembrane helix</keyword>
<evidence type="ECO:0000256" key="2">
    <source>
        <dbReference type="SAM" id="Phobius"/>
    </source>
</evidence>
<keyword evidence="3" id="KW-0732">Signal</keyword>
<keyword evidence="2" id="KW-0812">Transmembrane</keyword>
<proteinExistence type="predicted"/>
<dbReference type="EMBL" id="JBEWTB010000001">
    <property type="protein sequence ID" value="MET4754946.1"/>
    <property type="molecule type" value="Genomic_DNA"/>
</dbReference>
<comment type="caution">
    <text evidence="4">The sequence shown here is derived from an EMBL/GenBank/DDBJ whole genome shotgun (WGS) entry which is preliminary data.</text>
</comment>
<evidence type="ECO:0000256" key="1">
    <source>
        <dbReference type="SAM" id="MobiDB-lite"/>
    </source>
</evidence>
<evidence type="ECO:0000313" key="4">
    <source>
        <dbReference type="EMBL" id="MET4754946.1"/>
    </source>
</evidence>
<evidence type="ECO:0000313" key="5">
    <source>
        <dbReference type="Proteomes" id="UP001549366"/>
    </source>
</evidence>
<name>A0ABV2SB13_9GAMM</name>
<feature type="signal peptide" evidence="3">
    <location>
        <begin position="1"/>
        <end position="26"/>
    </location>
</feature>
<accession>A0ABV2SB13</accession>
<keyword evidence="2" id="KW-0472">Membrane</keyword>
<feature type="chain" id="PRO_5047497894" evidence="3">
    <location>
        <begin position="27"/>
        <end position="539"/>
    </location>
</feature>
<organism evidence="4 5">
    <name type="scientific">Endozoicomonas lisbonensis</name>
    <dbReference type="NCBI Taxonomy" id="3120522"/>
    <lineage>
        <taxon>Bacteria</taxon>
        <taxon>Pseudomonadati</taxon>
        <taxon>Pseudomonadota</taxon>
        <taxon>Gammaproteobacteria</taxon>
        <taxon>Oceanospirillales</taxon>
        <taxon>Endozoicomonadaceae</taxon>
        <taxon>Endozoicomonas</taxon>
    </lineage>
</organism>
<reference evidence="4 5" key="1">
    <citation type="submission" date="2024-06" db="EMBL/GenBank/DDBJ databases">
        <title>Genomic Encyclopedia of Type Strains, Phase V (KMG-V): Genome sequencing to study the core and pangenomes of soil and plant-associated prokaryotes.</title>
        <authorList>
            <person name="Whitman W."/>
        </authorList>
    </citation>
    <scope>NUCLEOTIDE SEQUENCE [LARGE SCALE GENOMIC DNA]</scope>
    <source>
        <strain evidence="4 5">NE40</strain>
    </source>
</reference>
<dbReference type="Proteomes" id="UP001549366">
    <property type="component" value="Unassembled WGS sequence"/>
</dbReference>
<feature type="region of interest" description="Disordered" evidence="1">
    <location>
        <begin position="407"/>
        <end position="453"/>
    </location>
</feature>
<protein>
    <submittedName>
        <fullName evidence="4">Uncharacterized protein</fullName>
    </submittedName>
</protein>
<keyword evidence="5" id="KW-1185">Reference proteome</keyword>
<feature type="compositionally biased region" description="Basic and acidic residues" evidence="1">
    <location>
        <begin position="355"/>
        <end position="366"/>
    </location>
</feature>
<sequence length="539" mass="63444">MKKNSRTAGHFLFLVAFFLHSISSQGDTGKGTYKIMDEDRIITSQALIFTCNKDELHYEYKHVPRVPMNEYSILHPVKTILSPAGEVMTGFDLRHGNIFSHTPPFKLKLEAAYDDDAPEPVWSDKQSLIIKRMGEVIENSFRHNLRGIMATTSRSNKCYEAERIYQTSALYHIFFDVYEPLSSIEESKAVPILTEDDLFPNSGSEHKLGQIWTIRHRNTESQRHFIIFYFDRGIYGLIDYTGLKFLDLNGFMILFENSQSLGYQWQMLRLTPLPSSQPFNRDFNVLSLFLNMGFVATTYALTSAFFYGLDKYFFSNFNTDDAPVIKKKKKRDRPSRSGRSGNKVQANPPKKPKGKDRCKEVCKDKTTVETEQQKLERQKRIAKQEQEQKQRLIEAQYWEQVQRRLSKQKSAQERDKQQQERDNQERERQKALEKKRQEEQEQTQQQIQEREQRVSQEQAQALLRDLAEAFRNGAEQSDIEHLLLEQRKYGWHLSDLIHVIMNEDRKFRIRFKLRTLFKDGVLNHELTPFEQDLKQKLQS</sequence>
<evidence type="ECO:0000256" key="3">
    <source>
        <dbReference type="SAM" id="SignalP"/>
    </source>
</evidence>
<feature type="transmembrane region" description="Helical" evidence="2">
    <location>
        <begin position="285"/>
        <end position="309"/>
    </location>
</feature>
<feature type="region of interest" description="Disordered" evidence="1">
    <location>
        <begin position="325"/>
        <end position="366"/>
    </location>
</feature>